<sequence>MDISTLVRAERHKITVIGQSSNDFLAKKSYHDQEVPRESKSGSLCPYNSADSNIDRSELDRNDWSESGKLKFVQAMSIHWKNFTMIF</sequence>
<evidence type="ECO:0000313" key="1">
    <source>
        <dbReference type="EnsemblPlants" id="OB12G13630.1"/>
    </source>
</evidence>
<dbReference type="Gramene" id="OB12G13630.1">
    <property type="protein sequence ID" value="OB12G13630.1"/>
    <property type="gene ID" value="OB12G13630"/>
</dbReference>
<name>J3NBK5_ORYBR</name>
<reference evidence="1" key="2">
    <citation type="submission" date="2013-04" db="UniProtKB">
        <authorList>
            <consortium name="EnsemblPlants"/>
        </authorList>
    </citation>
    <scope>IDENTIFICATION</scope>
</reference>
<evidence type="ECO:0000313" key="2">
    <source>
        <dbReference type="Proteomes" id="UP000006038"/>
    </source>
</evidence>
<keyword evidence="2" id="KW-1185">Reference proteome</keyword>
<proteinExistence type="predicted"/>
<dbReference type="Proteomes" id="UP000006038">
    <property type="component" value="Chromosome 12"/>
</dbReference>
<dbReference type="STRING" id="4533.J3NBK5"/>
<dbReference type="HOGENOM" id="CLU_2486980_0_0_1"/>
<dbReference type="EnsemblPlants" id="OB12G13630.1">
    <property type="protein sequence ID" value="OB12G13630.1"/>
    <property type="gene ID" value="OB12G13630"/>
</dbReference>
<dbReference type="AlphaFoldDB" id="J3NBK5"/>
<organism evidence="1">
    <name type="scientific">Oryza brachyantha</name>
    <name type="common">malo sina</name>
    <dbReference type="NCBI Taxonomy" id="4533"/>
    <lineage>
        <taxon>Eukaryota</taxon>
        <taxon>Viridiplantae</taxon>
        <taxon>Streptophyta</taxon>
        <taxon>Embryophyta</taxon>
        <taxon>Tracheophyta</taxon>
        <taxon>Spermatophyta</taxon>
        <taxon>Magnoliopsida</taxon>
        <taxon>Liliopsida</taxon>
        <taxon>Poales</taxon>
        <taxon>Poaceae</taxon>
        <taxon>BOP clade</taxon>
        <taxon>Oryzoideae</taxon>
        <taxon>Oryzeae</taxon>
        <taxon>Oryzinae</taxon>
        <taxon>Oryza</taxon>
    </lineage>
</organism>
<accession>J3NBK5</accession>
<protein>
    <submittedName>
        <fullName evidence="1">Uncharacterized protein</fullName>
    </submittedName>
</protein>
<reference evidence="1" key="1">
    <citation type="journal article" date="2013" name="Nat. Commun.">
        <title>Whole-genome sequencing of Oryza brachyantha reveals mechanisms underlying Oryza genome evolution.</title>
        <authorList>
            <person name="Chen J."/>
            <person name="Huang Q."/>
            <person name="Gao D."/>
            <person name="Wang J."/>
            <person name="Lang Y."/>
            <person name="Liu T."/>
            <person name="Li B."/>
            <person name="Bai Z."/>
            <person name="Luis Goicoechea J."/>
            <person name="Liang C."/>
            <person name="Chen C."/>
            <person name="Zhang W."/>
            <person name="Sun S."/>
            <person name="Liao Y."/>
            <person name="Zhang X."/>
            <person name="Yang L."/>
            <person name="Song C."/>
            <person name="Wang M."/>
            <person name="Shi J."/>
            <person name="Liu G."/>
            <person name="Liu J."/>
            <person name="Zhou H."/>
            <person name="Zhou W."/>
            <person name="Yu Q."/>
            <person name="An N."/>
            <person name="Chen Y."/>
            <person name="Cai Q."/>
            <person name="Wang B."/>
            <person name="Liu B."/>
            <person name="Min J."/>
            <person name="Huang Y."/>
            <person name="Wu H."/>
            <person name="Li Z."/>
            <person name="Zhang Y."/>
            <person name="Yin Y."/>
            <person name="Song W."/>
            <person name="Jiang J."/>
            <person name="Jackson S.A."/>
            <person name="Wing R.A."/>
            <person name="Wang J."/>
            <person name="Chen M."/>
        </authorList>
    </citation>
    <scope>NUCLEOTIDE SEQUENCE [LARGE SCALE GENOMIC DNA]</scope>
    <source>
        <strain evidence="1">cv. IRGC 101232</strain>
    </source>
</reference>